<reference evidence="8" key="1">
    <citation type="submission" date="2020-02" db="EMBL/GenBank/DDBJ databases">
        <authorList>
            <person name="Meier V. D."/>
        </authorList>
    </citation>
    <scope>NUCLEOTIDE SEQUENCE</scope>
    <source>
        <strain evidence="8">AVDCRST_MAG30</strain>
    </source>
</reference>
<dbReference type="PANTHER" id="PTHR21198">
    <property type="entry name" value="GLUTAMATE RACEMASE"/>
    <property type="match status" value="1"/>
</dbReference>
<feature type="binding site" evidence="7">
    <location>
        <begin position="83"/>
        <end position="84"/>
    </location>
    <ligand>
        <name>substrate</name>
    </ligand>
</feature>
<dbReference type="Gene3D" id="3.40.50.1860">
    <property type="match status" value="2"/>
</dbReference>
<evidence type="ECO:0000256" key="2">
    <source>
        <dbReference type="ARBA" id="ARBA00013090"/>
    </source>
</evidence>
<dbReference type="UniPathway" id="UPA00219"/>
<dbReference type="AlphaFoldDB" id="A0A6J4S8U8"/>
<dbReference type="InterPro" id="IPR001920">
    <property type="entry name" value="Asp/Glu_race"/>
</dbReference>
<dbReference type="NCBIfam" id="TIGR00067">
    <property type="entry name" value="glut_race"/>
    <property type="match status" value="1"/>
</dbReference>
<comment type="similarity">
    <text evidence="7">Belongs to the aspartate/glutamate racemases family.</text>
</comment>
<protein>
    <recommendedName>
        <fullName evidence="2 7">Glutamate racemase</fullName>
        <ecNumber evidence="2 7">5.1.1.3</ecNumber>
    </recommendedName>
</protein>
<dbReference type="PANTHER" id="PTHR21198:SF2">
    <property type="entry name" value="GLUTAMATE RACEMASE"/>
    <property type="match status" value="1"/>
</dbReference>
<dbReference type="GO" id="GO:0008881">
    <property type="term" value="F:glutamate racemase activity"/>
    <property type="evidence" value="ECO:0007669"/>
    <property type="project" value="UniProtKB-UniRule"/>
</dbReference>
<dbReference type="Pfam" id="PF01177">
    <property type="entry name" value="Asp_Glu_race"/>
    <property type="match status" value="1"/>
</dbReference>
<dbReference type="HAMAP" id="MF_00258">
    <property type="entry name" value="Glu_racemase"/>
    <property type="match status" value="1"/>
</dbReference>
<evidence type="ECO:0000256" key="5">
    <source>
        <dbReference type="ARBA" id="ARBA00023235"/>
    </source>
</evidence>
<sequence length="290" mass="30525">MSAPSSTRAQRSRPVAVFDSGVGGLTVLHELLVALPHEDFLYLGDTARFPYGERSPEELEAFSLEIAEDLVARGAKLLVVACNSATAASLPALRERFEARGIVDVIAVVMPEAQAAVVATHTGRVGLLATPATVASGAYERALAAADPHIVLESVPCPDLAPIIQGGFPFDEGMVDTVRAYCKPLKAANVDTVILGCTHYPLVRPMLQRMLGPRVTLISPGAAIARRVECALEARGLGSPNEDEGAYDFLCTGDPETFRALGTRFLQMPLGEIVHVELGERATAAAGAGA</sequence>
<keyword evidence="6 7" id="KW-0961">Cell wall biogenesis/degradation</keyword>
<evidence type="ECO:0000313" key="8">
    <source>
        <dbReference type="EMBL" id="CAA9492791.1"/>
    </source>
</evidence>
<name>A0A6J4S8U8_9ACTN</name>
<dbReference type="SUPFAM" id="SSF53681">
    <property type="entry name" value="Aspartate/glutamate racemase"/>
    <property type="match status" value="2"/>
</dbReference>
<feature type="binding site" evidence="7">
    <location>
        <begin position="198"/>
        <end position="199"/>
    </location>
    <ligand>
        <name>substrate</name>
    </ligand>
</feature>
<dbReference type="InterPro" id="IPR018187">
    <property type="entry name" value="Asp/Glu_racemase_AS_1"/>
</dbReference>
<keyword evidence="3 7" id="KW-0133">Cell shape</keyword>
<dbReference type="PROSITE" id="PS00923">
    <property type="entry name" value="ASP_GLU_RACEMASE_1"/>
    <property type="match status" value="1"/>
</dbReference>
<evidence type="ECO:0000256" key="4">
    <source>
        <dbReference type="ARBA" id="ARBA00022984"/>
    </source>
</evidence>
<comment type="function">
    <text evidence="7">Provides the (R)-glutamate required for cell wall biosynthesis.</text>
</comment>
<feature type="binding site" evidence="7">
    <location>
        <begin position="19"/>
        <end position="20"/>
    </location>
    <ligand>
        <name>substrate</name>
    </ligand>
</feature>
<keyword evidence="5 7" id="KW-0413">Isomerase</keyword>
<dbReference type="GO" id="GO:0008360">
    <property type="term" value="P:regulation of cell shape"/>
    <property type="evidence" value="ECO:0007669"/>
    <property type="project" value="UniProtKB-KW"/>
</dbReference>
<comment type="catalytic activity">
    <reaction evidence="1 7">
        <text>L-glutamate = D-glutamate</text>
        <dbReference type="Rhea" id="RHEA:12813"/>
        <dbReference type="ChEBI" id="CHEBI:29985"/>
        <dbReference type="ChEBI" id="CHEBI:29986"/>
        <dbReference type="EC" id="5.1.1.3"/>
    </reaction>
</comment>
<dbReference type="EMBL" id="CADCVS010000205">
    <property type="protein sequence ID" value="CAA9492791.1"/>
    <property type="molecule type" value="Genomic_DNA"/>
</dbReference>
<evidence type="ECO:0000256" key="1">
    <source>
        <dbReference type="ARBA" id="ARBA00001602"/>
    </source>
</evidence>
<dbReference type="EC" id="5.1.1.3" evidence="2 7"/>
<organism evidence="8">
    <name type="scientific">uncultured Solirubrobacteraceae bacterium</name>
    <dbReference type="NCBI Taxonomy" id="1162706"/>
    <lineage>
        <taxon>Bacteria</taxon>
        <taxon>Bacillati</taxon>
        <taxon>Actinomycetota</taxon>
        <taxon>Thermoleophilia</taxon>
        <taxon>Solirubrobacterales</taxon>
        <taxon>Solirubrobacteraceae</taxon>
        <taxon>environmental samples</taxon>
    </lineage>
</organism>
<dbReference type="FunFam" id="3.40.50.1860:FF:000001">
    <property type="entry name" value="Glutamate racemase"/>
    <property type="match status" value="1"/>
</dbReference>
<evidence type="ECO:0000256" key="3">
    <source>
        <dbReference type="ARBA" id="ARBA00022960"/>
    </source>
</evidence>
<dbReference type="InterPro" id="IPR004391">
    <property type="entry name" value="Glu_race"/>
</dbReference>
<feature type="active site" description="Proton donor/acceptor" evidence="7">
    <location>
        <position position="82"/>
    </location>
</feature>
<evidence type="ECO:0000256" key="6">
    <source>
        <dbReference type="ARBA" id="ARBA00023316"/>
    </source>
</evidence>
<dbReference type="PROSITE" id="PS00924">
    <property type="entry name" value="ASP_GLU_RACEMASE_2"/>
    <property type="match status" value="1"/>
</dbReference>
<feature type="active site" description="Proton donor/acceptor" evidence="7">
    <location>
        <position position="197"/>
    </location>
</feature>
<dbReference type="InterPro" id="IPR033134">
    <property type="entry name" value="Asp/Glu_racemase_AS_2"/>
</dbReference>
<dbReference type="GO" id="GO:0009252">
    <property type="term" value="P:peptidoglycan biosynthetic process"/>
    <property type="evidence" value="ECO:0007669"/>
    <property type="project" value="UniProtKB-UniRule"/>
</dbReference>
<proteinExistence type="inferred from homology"/>
<accession>A0A6J4S8U8</accession>
<dbReference type="InterPro" id="IPR015942">
    <property type="entry name" value="Asp/Glu/hydantoin_racemase"/>
</dbReference>
<comment type="pathway">
    <text evidence="7">Cell wall biogenesis; peptidoglycan biosynthesis.</text>
</comment>
<dbReference type="GO" id="GO:0071555">
    <property type="term" value="P:cell wall organization"/>
    <property type="evidence" value="ECO:0007669"/>
    <property type="project" value="UniProtKB-KW"/>
</dbReference>
<feature type="binding site" evidence="7">
    <location>
        <begin position="51"/>
        <end position="52"/>
    </location>
    <ligand>
        <name>substrate</name>
    </ligand>
</feature>
<evidence type="ECO:0000256" key="7">
    <source>
        <dbReference type="HAMAP-Rule" id="MF_00258"/>
    </source>
</evidence>
<gene>
    <name evidence="7" type="primary">murI</name>
    <name evidence="8" type="ORF">AVDCRST_MAG30-1467</name>
</gene>
<keyword evidence="4 7" id="KW-0573">Peptidoglycan synthesis</keyword>